<dbReference type="Pfam" id="PF00441">
    <property type="entry name" value="Acyl-CoA_dh_1"/>
    <property type="match status" value="1"/>
</dbReference>
<feature type="domain" description="Acetyl-CoA dehydrogenase-like C-terminal" evidence="15">
    <location>
        <begin position="466"/>
        <end position="604"/>
    </location>
</feature>
<evidence type="ECO:0000256" key="8">
    <source>
        <dbReference type="ARBA" id="ARBA00058683"/>
    </source>
</evidence>
<dbReference type="RefSeq" id="WP_006968260.1">
    <property type="nucleotide sequence ID" value="NZ_APJX01000012.1"/>
</dbReference>
<dbReference type="PATRIC" id="fig|1286635.3.peg.4282"/>
<feature type="domain" description="Acyl-CoA dehydrogenase/oxidase C-terminal" evidence="12">
    <location>
        <begin position="281"/>
        <end position="450"/>
    </location>
</feature>
<accession>S0G0U8</accession>
<dbReference type="PANTHER" id="PTHR42803">
    <property type="entry name" value="ACYL-COA DEHYDROGENASE"/>
    <property type="match status" value="1"/>
</dbReference>
<evidence type="ECO:0000259" key="14">
    <source>
        <dbReference type="Pfam" id="PF02771"/>
    </source>
</evidence>
<evidence type="ECO:0000256" key="5">
    <source>
        <dbReference type="ARBA" id="ARBA00022827"/>
    </source>
</evidence>
<evidence type="ECO:0000313" key="16">
    <source>
        <dbReference type="EMBL" id="EMS77822.1"/>
    </source>
</evidence>
<dbReference type="Gene3D" id="1.20.140.10">
    <property type="entry name" value="Butyryl-CoA Dehydrogenase, subunit A, domain 3"/>
    <property type="match status" value="1"/>
</dbReference>
<dbReference type="InterPro" id="IPR052166">
    <property type="entry name" value="Diverse_Acyl-CoA_DH"/>
</dbReference>
<dbReference type="PANTHER" id="PTHR42803:SF1">
    <property type="entry name" value="BROAD-SPECIFICITY LINEAR ACYL-COA DEHYDROGENASE FADE5"/>
    <property type="match status" value="1"/>
</dbReference>
<evidence type="ECO:0000256" key="3">
    <source>
        <dbReference type="ARBA" id="ARBA00011881"/>
    </source>
</evidence>
<evidence type="ECO:0000256" key="4">
    <source>
        <dbReference type="ARBA" id="ARBA00022630"/>
    </source>
</evidence>
<dbReference type="OrthoDB" id="9765339at2"/>
<evidence type="ECO:0000256" key="2">
    <source>
        <dbReference type="ARBA" id="ARBA00009347"/>
    </source>
</evidence>
<gene>
    <name evidence="16" type="primary">acd</name>
    <name evidence="16" type="ORF">Dpo_12c01000</name>
</gene>
<dbReference type="EMBL" id="APJX01000012">
    <property type="protein sequence ID" value="EMS77822.1"/>
    <property type="molecule type" value="Genomic_DNA"/>
</dbReference>
<comment type="caution">
    <text evidence="16">The sequence shown here is derived from an EMBL/GenBank/DDBJ whole genome shotgun (WGS) entry which is preliminary data.</text>
</comment>
<comment type="catalytic activity">
    <reaction evidence="7">
        <text>3-(methylsulfanyl)propanoyl-CoA + oxidized [electron-transfer flavoprotein] + H(+) = 3-(methylsulfanyl)acryloyl-CoA + reduced [electron-transfer flavoprotein]</text>
        <dbReference type="Rhea" id="RHEA:52612"/>
        <dbReference type="Rhea" id="RHEA-COMP:10685"/>
        <dbReference type="Rhea" id="RHEA-COMP:10686"/>
        <dbReference type="ChEBI" id="CHEBI:15378"/>
        <dbReference type="ChEBI" id="CHEBI:57692"/>
        <dbReference type="ChEBI" id="CHEBI:58307"/>
        <dbReference type="ChEBI" id="CHEBI:82815"/>
        <dbReference type="ChEBI" id="CHEBI:84994"/>
        <dbReference type="EC" id="1.3.99.41"/>
    </reaction>
    <physiologicalReaction direction="left-to-right" evidence="7">
        <dbReference type="Rhea" id="RHEA:52613"/>
    </physiologicalReaction>
</comment>
<organism evidence="16 17">
    <name type="scientific">Desulfotignum phosphitoxidans DSM 13687</name>
    <dbReference type="NCBI Taxonomy" id="1286635"/>
    <lineage>
        <taxon>Bacteria</taxon>
        <taxon>Pseudomonadati</taxon>
        <taxon>Thermodesulfobacteriota</taxon>
        <taxon>Desulfobacteria</taxon>
        <taxon>Desulfobacterales</taxon>
        <taxon>Desulfobacteraceae</taxon>
        <taxon>Desulfotignum</taxon>
    </lineage>
</organism>
<dbReference type="Gene3D" id="2.40.110.10">
    <property type="entry name" value="Butyryl-CoA Dehydrogenase, subunit A, domain 2"/>
    <property type="match status" value="1"/>
</dbReference>
<evidence type="ECO:0000259" key="15">
    <source>
        <dbReference type="Pfam" id="PF12806"/>
    </source>
</evidence>
<evidence type="ECO:0000256" key="7">
    <source>
        <dbReference type="ARBA" id="ARBA00051388"/>
    </source>
</evidence>
<dbReference type="InterPro" id="IPR025878">
    <property type="entry name" value="Acyl-CoA_dh-like_C_dom"/>
</dbReference>
<dbReference type="Proteomes" id="UP000014216">
    <property type="component" value="Unassembled WGS sequence"/>
</dbReference>
<feature type="domain" description="Acyl-CoA dehydrogenase/oxidase N-terminal" evidence="14">
    <location>
        <begin position="37"/>
        <end position="153"/>
    </location>
</feature>
<dbReference type="FunFam" id="2.40.110.10:FF:000031">
    <property type="entry name" value="Acyl-CoA dehydrogenase, putative"/>
    <property type="match status" value="1"/>
</dbReference>
<sequence length="615" mass="67505">MAQLIADRRDVDFVLHEQIGQVDHEIFAEFNKKTVDLIVSEARNLAIKEILPTFKEGDEQGCILENGKVTAPESFKRAWRLFCEGEWLAMCDDPDVGGQGMPKTVGTAALEYMVGANSAFMLYYGMTHGAAKLVEAFGDETQKRLYMKKMFAGVWGGTMLLTEPEAGSDVGALTTTAEKNPDGTYSIKGAKIFISAGEHDLCDNIIHPVLARIPGTPAGTRGISLFLVPKYRVNDDGSLGEFNNVVCTGLEKKMGIHGNATASLSLGDKGPCIGTLLGQENKGMPAMFKMMNEARAFVGLQGFAVASASYMYALDYARTRIQGRHLTAGKDPEAKNVPIIQHPDVKRQLLNMKACTEGMRSLHYYYAWCNDVVHTTDDAQVKADTAAMVEVLTPIVKGYVTDKALEVCSHGVQIYGGYGYISEYPVEQLMRDARIFMIYEGTNGIQAMDLLGRKLSMNGGKAFQYFIDRMKQTIEQFKDTEGVQDLSTKVSHAVSRLEALAKEINARSRSEKVLNAYAFAHPFLEVTGDVTFAWMLLWRAGVAAPKLAKKTGTLDRNAVARTAGKNKDAAFYAGQMETARFFIHTLLPATYGKMDAILDGDPCVEHIQDLSFGSK</sequence>
<keyword evidence="6 11" id="KW-0560">Oxidoreductase</keyword>
<dbReference type="InterPro" id="IPR013786">
    <property type="entry name" value="AcylCoA_DH/ox_N"/>
</dbReference>
<dbReference type="GO" id="GO:0050660">
    <property type="term" value="F:flavin adenine dinucleotide binding"/>
    <property type="evidence" value="ECO:0007669"/>
    <property type="project" value="InterPro"/>
</dbReference>
<dbReference type="SUPFAM" id="SSF47203">
    <property type="entry name" value="Acyl-CoA dehydrogenase C-terminal domain-like"/>
    <property type="match status" value="1"/>
</dbReference>
<dbReference type="Pfam" id="PF12806">
    <property type="entry name" value="Acyl-CoA_dh_C"/>
    <property type="match status" value="1"/>
</dbReference>
<evidence type="ECO:0000256" key="11">
    <source>
        <dbReference type="RuleBase" id="RU362125"/>
    </source>
</evidence>
<protein>
    <recommendedName>
        <fullName evidence="10">3-methylmercaptopropionyl-CoA dehydrogenase</fullName>
        <ecNumber evidence="9">1.3.99.41</ecNumber>
    </recommendedName>
</protein>
<dbReference type="InterPro" id="IPR006091">
    <property type="entry name" value="Acyl-CoA_Oxase/DH_mid-dom"/>
</dbReference>
<feature type="domain" description="Acyl-CoA oxidase/dehydrogenase middle" evidence="13">
    <location>
        <begin position="159"/>
        <end position="266"/>
    </location>
</feature>
<proteinExistence type="inferred from homology"/>
<dbReference type="EC" id="1.3.99.41" evidence="9"/>
<comment type="subunit">
    <text evidence="3">Homotetramer.</text>
</comment>
<dbReference type="AlphaFoldDB" id="S0G0U8"/>
<dbReference type="InterPro" id="IPR037069">
    <property type="entry name" value="AcylCoA_DH/ox_N_sf"/>
</dbReference>
<dbReference type="SUPFAM" id="SSF56645">
    <property type="entry name" value="Acyl-CoA dehydrogenase NM domain-like"/>
    <property type="match status" value="1"/>
</dbReference>
<dbReference type="InterPro" id="IPR046373">
    <property type="entry name" value="Acyl-CoA_Oxase/DH_mid-dom_sf"/>
</dbReference>
<evidence type="ECO:0000256" key="9">
    <source>
        <dbReference type="ARBA" id="ARBA00066694"/>
    </source>
</evidence>
<dbReference type="Pfam" id="PF02770">
    <property type="entry name" value="Acyl-CoA_dh_M"/>
    <property type="match status" value="1"/>
</dbReference>
<evidence type="ECO:0000313" key="17">
    <source>
        <dbReference type="Proteomes" id="UP000014216"/>
    </source>
</evidence>
<comment type="similarity">
    <text evidence="2 11">Belongs to the acyl-CoA dehydrogenase family.</text>
</comment>
<evidence type="ECO:0000259" key="13">
    <source>
        <dbReference type="Pfam" id="PF02770"/>
    </source>
</evidence>
<evidence type="ECO:0000259" key="12">
    <source>
        <dbReference type="Pfam" id="PF00441"/>
    </source>
</evidence>
<keyword evidence="5 11" id="KW-0274">FAD</keyword>
<comment type="function">
    <text evidence="8">Involved in the assimilation of dimethylsulphoniopropionate (DMSP), an important compound in the fixation of carbon in marine phytoplankton, by mediating the conversion of 3-(methylthio)propanoyl-CoA (MMPA-CoA) to 3-(methylthio)acryloyl-CoA (MTA-CoA).</text>
</comment>
<dbReference type="InterPro" id="IPR036250">
    <property type="entry name" value="AcylCo_DH-like_C"/>
</dbReference>
<dbReference type="Pfam" id="PF02771">
    <property type="entry name" value="Acyl-CoA_dh_N"/>
    <property type="match status" value="1"/>
</dbReference>
<evidence type="ECO:0000256" key="10">
    <source>
        <dbReference type="ARBA" id="ARBA00069043"/>
    </source>
</evidence>
<dbReference type="InterPro" id="IPR009075">
    <property type="entry name" value="AcylCo_DH/oxidase_C"/>
</dbReference>
<name>S0G0U8_9BACT</name>
<keyword evidence="17" id="KW-1185">Reference proteome</keyword>
<comment type="cofactor">
    <cofactor evidence="1 11">
        <name>FAD</name>
        <dbReference type="ChEBI" id="CHEBI:57692"/>
    </cofactor>
</comment>
<dbReference type="InterPro" id="IPR009100">
    <property type="entry name" value="AcylCoA_DH/oxidase_NM_dom_sf"/>
</dbReference>
<dbReference type="GO" id="GO:0016627">
    <property type="term" value="F:oxidoreductase activity, acting on the CH-CH group of donors"/>
    <property type="evidence" value="ECO:0007669"/>
    <property type="project" value="InterPro"/>
</dbReference>
<dbReference type="Gene3D" id="1.10.540.10">
    <property type="entry name" value="Acyl-CoA dehydrogenase/oxidase, N-terminal domain"/>
    <property type="match status" value="1"/>
</dbReference>
<keyword evidence="4 11" id="KW-0285">Flavoprotein</keyword>
<evidence type="ECO:0000256" key="1">
    <source>
        <dbReference type="ARBA" id="ARBA00001974"/>
    </source>
</evidence>
<reference evidence="16 17" key="1">
    <citation type="journal article" date="2013" name="Genome Announc.">
        <title>Draft Genome Sequence of Desulfotignum phosphitoxidans DSM 13687 Strain FiPS-3.</title>
        <authorList>
            <person name="Poehlein A."/>
            <person name="Daniel R."/>
            <person name="Simeonova D.D."/>
        </authorList>
    </citation>
    <scope>NUCLEOTIDE SEQUENCE [LARGE SCALE GENOMIC DNA]</scope>
    <source>
        <strain evidence="16 17">DSM 13687</strain>
    </source>
</reference>
<evidence type="ECO:0000256" key="6">
    <source>
        <dbReference type="ARBA" id="ARBA00023002"/>
    </source>
</evidence>